<dbReference type="Pfam" id="PF02410">
    <property type="entry name" value="RsfS"/>
    <property type="match status" value="1"/>
</dbReference>
<evidence type="ECO:0000313" key="2">
    <source>
        <dbReference type="EMBL" id="CAB4576439.1"/>
    </source>
</evidence>
<sequence length="127" mass="14670">MPDRFPESTALACVAARAADDKKADDTIVLNVGELLGITEYFVVTSASNRRLVRTIVESIEEQVREQLQRSPLRLEGLTEQQWVLMDYGDVVVHVFTEEQRQYYEIERLYRDVPRVDWAAEAPAEQR</sequence>
<dbReference type="NCBIfam" id="TIGR00090">
    <property type="entry name" value="rsfS_iojap_ybeB"/>
    <property type="match status" value="1"/>
</dbReference>
<dbReference type="AlphaFoldDB" id="A0A6J6EM07"/>
<dbReference type="InterPro" id="IPR043519">
    <property type="entry name" value="NT_sf"/>
</dbReference>
<reference evidence="2" key="1">
    <citation type="submission" date="2020-05" db="EMBL/GenBank/DDBJ databases">
        <authorList>
            <person name="Chiriac C."/>
            <person name="Salcher M."/>
            <person name="Ghai R."/>
            <person name="Kavagutti S V."/>
        </authorList>
    </citation>
    <scope>NUCLEOTIDE SEQUENCE</scope>
</reference>
<protein>
    <submittedName>
        <fullName evidence="2">Unannotated protein</fullName>
    </submittedName>
</protein>
<comment type="similarity">
    <text evidence="1">Belongs to the Iojap/RsfS family.</text>
</comment>
<dbReference type="InterPro" id="IPR004394">
    <property type="entry name" value="Iojap/RsfS/C7orf30"/>
</dbReference>
<dbReference type="PANTHER" id="PTHR21043">
    <property type="entry name" value="IOJAP SUPERFAMILY ORTHOLOG"/>
    <property type="match status" value="1"/>
</dbReference>
<dbReference type="Gene3D" id="3.30.460.10">
    <property type="entry name" value="Beta Polymerase, domain 2"/>
    <property type="match status" value="1"/>
</dbReference>
<organism evidence="2">
    <name type="scientific">freshwater metagenome</name>
    <dbReference type="NCBI Taxonomy" id="449393"/>
    <lineage>
        <taxon>unclassified sequences</taxon>
        <taxon>metagenomes</taxon>
        <taxon>ecological metagenomes</taxon>
    </lineage>
</organism>
<proteinExistence type="inferred from homology"/>
<dbReference type="GO" id="GO:0043023">
    <property type="term" value="F:ribosomal large subunit binding"/>
    <property type="evidence" value="ECO:0007669"/>
    <property type="project" value="TreeGrafter"/>
</dbReference>
<dbReference type="PANTHER" id="PTHR21043:SF0">
    <property type="entry name" value="MITOCHONDRIAL ASSEMBLY OF RIBOSOMAL LARGE SUBUNIT PROTEIN 1"/>
    <property type="match status" value="1"/>
</dbReference>
<gene>
    <name evidence="2" type="ORF">UFOPK1493_02742</name>
</gene>
<dbReference type="HAMAP" id="MF_01477">
    <property type="entry name" value="Iojap_RsfS"/>
    <property type="match status" value="1"/>
</dbReference>
<dbReference type="EMBL" id="CAEZSR010000123">
    <property type="protein sequence ID" value="CAB4576439.1"/>
    <property type="molecule type" value="Genomic_DNA"/>
</dbReference>
<accession>A0A6J6EM07</accession>
<evidence type="ECO:0000256" key="1">
    <source>
        <dbReference type="ARBA" id="ARBA00010574"/>
    </source>
</evidence>
<dbReference type="SUPFAM" id="SSF81301">
    <property type="entry name" value="Nucleotidyltransferase"/>
    <property type="match status" value="1"/>
</dbReference>
<name>A0A6J6EM07_9ZZZZ</name>
<dbReference type="GO" id="GO:0017148">
    <property type="term" value="P:negative regulation of translation"/>
    <property type="evidence" value="ECO:0007669"/>
    <property type="project" value="TreeGrafter"/>
</dbReference>
<dbReference type="GO" id="GO:0090071">
    <property type="term" value="P:negative regulation of ribosome biogenesis"/>
    <property type="evidence" value="ECO:0007669"/>
    <property type="project" value="TreeGrafter"/>
</dbReference>